<evidence type="ECO:0000313" key="2">
    <source>
        <dbReference type="Proteomes" id="UP000784294"/>
    </source>
</evidence>
<gene>
    <name evidence="1" type="ORF">PXEA_LOCUS6883</name>
</gene>
<organism evidence="1 2">
    <name type="scientific">Protopolystoma xenopodis</name>
    <dbReference type="NCBI Taxonomy" id="117903"/>
    <lineage>
        <taxon>Eukaryota</taxon>
        <taxon>Metazoa</taxon>
        <taxon>Spiralia</taxon>
        <taxon>Lophotrochozoa</taxon>
        <taxon>Platyhelminthes</taxon>
        <taxon>Monogenea</taxon>
        <taxon>Polyopisthocotylea</taxon>
        <taxon>Polystomatidea</taxon>
        <taxon>Polystomatidae</taxon>
        <taxon>Protopolystoma</taxon>
    </lineage>
</organism>
<dbReference type="AlphaFoldDB" id="A0A448WJR8"/>
<proteinExistence type="predicted"/>
<dbReference type="Proteomes" id="UP000784294">
    <property type="component" value="Unassembled WGS sequence"/>
</dbReference>
<keyword evidence="2" id="KW-1185">Reference proteome</keyword>
<dbReference type="EMBL" id="CAAALY010017805">
    <property type="protein sequence ID" value="VEL13443.1"/>
    <property type="molecule type" value="Genomic_DNA"/>
</dbReference>
<sequence length="45" mass="4792">MIDDTGKEISSSVVRATLSLPNSISRSTLIASLHEALLENRASAH</sequence>
<name>A0A448WJR8_9PLAT</name>
<protein>
    <submittedName>
        <fullName evidence="1">Uncharacterized protein</fullName>
    </submittedName>
</protein>
<evidence type="ECO:0000313" key="1">
    <source>
        <dbReference type="EMBL" id="VEL13443.1"/>
    </source>
</evidence>
<comment type="caution">
    <text evidence="1">The sequence shown here is derived from an EMBL/GenBank/DDBJ whole genome shotgun (WGS) entry which is preliminary data.</text>
</comment>
<reference evidence="1" key="1">
    <citation type="submission" date="2018-11" db="EMBL/GenBank/DDBJ databases">
        <authorList>
            <consortium name="Pathogen Informatics"/>
        </authorList>
    </citation>
    <scope>NUCLEOTIDE SEQUENCE</scope>
</reference>
<accession>A0A448WJR8</accession>